<organism evidence="2 3">
    <name type="scientific">Flavobacterium kingsejongi</name>
    <dbReference type="NCBI Taxonomy" id="1678728"/>
    <lineage>
        <taxon>Bacteria</taxon>
        <taxon>Pseudomonadati</taxon>
        <taxon>Bacteroidota</taxon>
        <taxon>Flavobacteriia</taxon>
        <taxon>Flavobacteriales</taxon>
        <taxon>Flavobacteriaceae</taxon>
        <taxon>Flavobacterium</taxon>
    </lineage>
</organism>
<keyword evidence="1" id="KW-0732">Signal</keyword>
<feature type="signal peptide" evidence="1">
    <location>
        <begin position="1"/>
        <end position="18"/>
    </location>
</feature>
<dbReference type="SUPFAM" id="SSF160574">
    <property type="entry name" value="BT0923-like"/>
    <property type="match status" value="1"/>
</dbReference>
<accession>A0A2S1LQ34</accession>
<dbReference type="OrthoDB" id="1377133at2"/>
<protein>
    <recommendedName>
        <fullName evidence="4">PepSY domain-containing protein</fullName>
    </recommendedName>
</protein>
<evidence type="ECO:0000313" key="2">
    <source>
        <dbReference type="EMBL" id="AWG25756.1"/>
    </source>
</evidence>
<evidence type="ECO:0000256" key="1">
    <source>
        <dbReference type="SAM" id="SignalP"/>
    </source>
</evidence>
<proteinExistence type="predicted"/>
<dbReference type="AlphaFoldDB" id="A0A2S1LQ34"/>
<dbReference type="Proteomes" id="UP000244677">
    <property type="component" value="Chromosome"/>
</dbReference>
<evidence type="ECO:0008006" key="4">
    <source>
        <dbReference type="Google" id="ProtNLM"/>
    </source>
</evidence>
<sequence length="99" mass="10930">MKKIVVLALLAFGLQMNAGTVGSIVFPHKAHHQEKQYKKIEVSEVSKEALAQIKKHYGNYQISEAAVAADGEYKLVLVKDNMPTTVTFSAQGEMIKILN</sequence>
<dbReference type="KEGG" id="fki:FK004_11260"/>
<dbReference type="RefSeq" id="WP_108737328.1">
    <property type="nucleotide sequence ID" value="NZ_CP020919.1"/>
</dbReference>
<name>A0A2S1LQ34_9FLAO</name>
<dbReference type="EMBL" id="CP020919">
    <property type="protein sequence ID" value="AWG25756.1"/>
    <property type="molecule type" value="Genomic_DNA"/>
</dbReference>
<feature type="chain" id="PRO_5015645386" description="PepSY domain-containing protein" evidence="1">
    <location>
        <begin position="19"/>
        <end position="99"/>
    </location>
</feature>
<reference evidence="2 3" key="1">
    <citation type="submission" date="2017-04" db="EMBL/GenBank/DDBJ databases">
        <title>Complete genome sequence of Flavobacterium kingsejong AJ004.</title>
        <authorList>
            <person name="Lee P.C."/>
        </authorList>
    </citation>
    <scope>NUCLEOTIDE SEQUENCE [LARGE SCALE GENOMIC DNA]</scope>
    <source>
        <strain evidence="2 3">AJ004</strain>
    </source>
</reference>
<gene>
    <name evidence="2" type="ORF">FK004_11260</name>
</gene>
<evidence type="ECO:0000313" key="3">
    <source>
        <dbReference type="Proteomes" id="UP000244677"/>
    </source>
</evidence>
<keyword evidence="3" id="KW-1185">Reference proteome</keyword>